<comment type="caution">
    <text evidence="2">The sequence shown here is derived from an EMBL/GenBank/DDBJ whole genome shotgun (WGS) entry which is preliminary data.</text>
</comment>
<dbReference type="EMBL" id="BTGU01015388">
    <property type="protein sequence ID" value="GMN72020.1"/>
    <property type="molecule type" value="Genomic_DNA"/>
</dbReference>
<sequence length="72" mass="8475">AQTYDPEGEYVAYWLPQLRSLPKDKRNFPGKSYIEQVVPLKFGSTTRYQNRDTAFTARKNNLGHRQTKGQRR</sequence>
<dbReference type="Gene3D" id="1.10.579.10">
    <property type="entry name" value="DNA Cyclobutane Dipyrimidine Photolyase, subunit A, domain 3"/>
    <property type="match status" value="1"/>
</dbReference>
<feature type="non-terminal residue" evidence="2">
    <location>
        <position position="1"/>
    </location>
</feature>
<evidence type="ECO:0000313" key="2">
    <source>
        <dbReference type="EMBL" id="GMN72020.1"/>
    </source>
</evidence>
<evidence type="ECO:0008006" key="4">
    <source>
        <dbReference type="Google" id="ProtNLM"/>
    </source>
</evidence>
<proteinExistence type="predicted"/>
<dbReference type="InterPro" id="IPR036134">
    <property type="entry name" value="Crypto/Photolyase_FAD-like_sf"/>
</dbReference>
<gene>
    <name evidence="2" type="ORF">TIFTF001_054673</name>
</gene>
<reference evidence="2" key="1">
    <citation type="submission" date="2023-07" db="EMBL/GenBank/DDBJ databases">
        <title>draft genome sequence of fig (Ficus carica).</title>
        <authorList>
            <person name="Takahashi T."/>
            <person name="Nishimura K."/>
        </authorList>
    </citation>
    <scope>NUCLEOTIDE SEQUENCE</scope>
</reference>
<name>A0AA88JFH7_FICCA</name>
<feature type="region of interest" description="Disordered" evidence="1">
    <location>
        <begin position="49"/>
        <end position="72"/>
    </location>
</feature>
<dbReference type="Proteomes" id="UP001187192">
    <property type="component" value="Unassembled WGS sequence"/>
</dbReference>
<accession>A0AA88JFH7</accession>
<evidence type="ECO:0000313" key="3">
    <source>
        <dbReference type="Proteomes" id="UP001187192"/>
    </source>
</evidence>
<feature type="compositionally biased region" description="Basic residues" evidence="1">
    <location>
        <begin position="61"/>
        <end position="72"/>
    </location>
</feature>
<protein>
    <recommendedName>
        <fullName evidence="4">Cryptochrome/DNA photolyase FAD-binding domain-containing protein</fullName>
    </recommendedName>
</protein>
<organism evidence="2 3">
    <name type="scientific">Ficus carica</name>
    <name type="common">Common fig</name>
    <dbReference type="NCBI Taxonomy" id="3494"/>
    <lineage>
        <taxon>Eukaryota</taxon>
        <taxon>Viridiplantae</taxon>
        <taxon>Streptophyta</taxon>
        <taxon>Embryophyta</taxon>
        <taxon>Tracheophyta</taxon>
        <taxon>Spermatophyta</taxon>
        <taxon>Magnoliopsida</taxon>
        <taxon>eudicotyledons</taxon>
        <taxon>Gunneridae</taxon>
        <taxon>Pentapetalae</taxon>
        <taxon>rosids</taxon>
        <taxon>fabids</taxon>
        <taxon>Rosales</taxon>
        <taxon>Moraceae</taxon>
        <taxon>Ficeae</taxon>
        <taxon>Ficus</taxon>
    </lineage>
</organism>
<dbReference type="AlphaFoldDB" id="A0AA88JFH7"/>
<dbReference type="SUPFAM" id="SSF48173">
    <property type="entry name" value="Cryptochrome/photolyase FAD-binding domain"/>
    <property type="match status" value="1"/>
</dbReference>
<keyword evidence="3" id="KW-1185">Reference proteome</keyword>
<evidence type="ECO:0000256" key="1">
    <source>
        <dbReference type="SAM" id="MobiDB-lite"/>
    </source>
</evidence>